<evidence type="ECO:0000259" key="2">
    <source>
        <dbReference type="Pfam" id="PF00501"/>
    </source>
</evidence>
<dbReference type="InterPro" id="IPR020845">
    <property type="entry name" value="AMP-binding_CS"/>
</dbReference>
<evidence type="ECO:0000313" key="3">
    <source>
        <dbReference type="EMBL" id="SDZ56082.1"/>
    </source>
</evidence>
<name>A0A1H3U167_9PSEU</name>
<dbReference type="PANTHER" id="PTHR43767">
    <property type="entry name" value="LONG-CHAIN-FATTY-ACID--COA LIGASE"/>
    <property type="match status" value="1"/>
</dbReference>
<evidence type="ECO:0000313" key="4">
    <source>
        <dbReference type="Proteomes" id="UP000199529"/>
    </source>
</evidence>
<keyword evidence="1" id="KW-0472">Membrane</keyword>
<keyword evidence="4" id="KW-1185">Reference proteome</keyword>
<protein>
    <submittedName>
        <fullName evidence="3">Long-chain acyl-CoA synthetase</fullName>
    </submittedName>
</protein>
<sequence length="609" mass="67420">MDLTNFEPTRTFPGLLLDRARREPDAVAMRHWRDGVVQEITWRSYADHVRDLALGLVAHGVKHGDRVAVMCSARPEWVFAALAVQSVGGVVIGVYPTNSVAEIEQLLAHSEALAFIGETATELTKVANVAARTPSLRLVLGIDDAPPALPEPVTGMTWDALRDEGAWHAGDKPDRLSELVAAGSLDDAAVLFYTSGSTGAPKGVTHSHRTLQHSVQTFSGLYPDITRRRYDVVGFLPLAHVAPALVVVFAPLLTKLMVTYCRMDVYEEVLRSVRPTSVLWPPRFYEKIAGELIARTKSWPWFRRRAYDAAMWVGRRLAENRWSHRRPSALLRIAYAAALRGVFLPLRATVGMDRMRVAYTASAAMPESVLAIWQIWGLDLRENYGLTETGGCPIAHFDQPFPRPGFIGREFPDPRFQVKVADDGEMLISAPLLFTEYWGNPAETEAVLQDGWFRTGDLMERAPRGDIRLIGRKKDVIITRGGKTINPQPIETRLKESLLIDEAIVVGDARKYLTVLLEPSASADAPSAEALAESLRAEVARVNADLARVEQLKDFRVLPRSLEVERGERTANGKIKRTAVVSSFAALIDDMYGVNDDAAIADHVRSKPN</sequence>
<dbReference type="RefSeq" id="WP_093278693.1">
    <property type="nucleotide sequence ID" value="NZ_FNOK01000100.1"/>
</dbReference>
<dbReference type="GO" id="GO:0016878">
    <property type="term" value="F:acid-thiol ligase activity"/>
    <property type="evidence" value="ECO:0007669"/>
    <property type="project" value="UniProtKB-ARBA"/>
</dbReference>
<dbReference type="AlphaFoldDB" id="A0A1H3U167"/>
<dbReference type="PANTHER" id="PTHR43767:SF1">
    <property type="entry name" value="NONRIBOSOMAL PEPTIDE SYNTHASE PES1 (EUROFUNG)-RELATED"/>
    <property type="match status" value="1"/>
</dbReference>
<reference evidence="4" key="1">
    <citation type="submission" date="2016-10" db="EMBL/GenBank/DDBJ databases">
        <authorList>
            <person name="Varghese N."/>
            <person name="Submissions S."/>
        </authorList>
    </citation>
    <scope>NUCLEOTIDE SEQUENCE [LARGE SCALE GENOMIC DNA]</scope>
    <source>
        <strain evidence="4">CGMCC 4.3530</strain>
    </source>
</reference>
<organism evidence="3 4">
    <name type="scientific">Saccharopolyspora shandongensis</name>
    <dbReference type="NCBI Taxonomy" id="418495"/>
    <lineage>
        <taxon>Bacteria</taxon>
        <taxon>Bacillati</taxon>
        <taxon>Actinomycetota</taxon>
        <taxon>Actinomycetes</taxon>
        <taxon>Pseudonocardiales</taxon>
        <taxon>Pseudonocardiaceae</taxon>
        <taxon>Saccharopolyspora</taxon>
    </lineage>
</organism>
<dbReference type="OrthoDB" id="9803968at2"/>
<dbReference type="Gene3D" id="3.40.50.12780">
    <property type="entry name" value="N-terminal domain of ligase-like"/>
    <property type="match status" value="1"/>
</dbReference>
<dbReference type="PROSITE" id="PS00455">
    <property type="entry name" value="AMP_BINDING"/>
    <property type="match status" value="1"/>
</dbReference>
<dbReference type="InterPro" id="IPR000873">
    <property type="entry name" value="AMP-dep_synth/lig_dom"/>
</dbReference>
<keyword evidence="1" id="KW-0812">Transmembrane</keyword>
<accession>A0A1H3U167</accession>
<dbReference type="InterPro" id="IPR042099">
    <property type="entry name" value="ANL_N_sf"/>
</dbReference>
<dbReference type="InterPro" id="IPR050237">
    <property type="entry name" value="ATP-dep_AMP-bd_enzyme"/>
</dbReference>
<gene>
    <name evidence="3" type="ORF">SAMN05216215_11004</name>
</gene>
<dbReference type="EMBL" id="FNOK01000100">
    <property type="protein sequence ID" value="SDZ56082.1"/>
    <property type="molecule type" value="Genomic_DNA"/>
</dbReference>
<dbReference type="Gene3D" id="3.30.300.30">
    <property type="match status" value="1"/>
</dbReference>
<evidence type="ECO:0000256" key="1">
    <source>
        <dbReference type="SAM" id="Phobius"/>
    </source>
</evidence>
<proteinExistence type="predicted"/>
<dbReference type="STRING" id="418495.SAMN05216215_11004"/>
<dbReference type="Pfam" id="PF00501">
    <property type="entry name" value="AMP-binding"/>
    <property type="match status" value="1"/>
</dbReference>
<dbReference type="Proteomes" id="UP000199529">
    <property type="component" value="Unassembled WGS sequence"/>
</dbReference>
<feature type="transmembrane region" description="Helical" evidence="1">
    <location>
        <begin position="232"/>
        <end position="253"/>
    </location>
</feature>
<dbReference type="InterPro" id="IPR045851">
    <property type="entry name" value="AMP-bd_C_sf"/>
</dbReference>
<dbReference type="Pfam" id="PF23562">
    <property type="entry name" value="AMP-binding_C_3"/>
    <property type="match status" value="1"/>
</dbReference>
<dbReference type="SUPFAM" id="SSF56801">
    <property type="entry name" value="Acetyl-CoA synthetase-like"/>
    <property type="match status" value="1"/>
</dbReference>
<keyword evidence="1" id="KW-1133">Transmembrane helix</keyword>
<feature type="domain" description="AMP-dependent synthetase/ligase" evidence="2">
    <location>
        <begin position="18"/>
        <end position="438"/>
    </location>
</feature>